<dbReference type="Proteomes" id="UP000630149">
    <property type="component" value="Unassembled WGS sequence"/>
</dbReference>
<dbReference type="GO" id="GO:0004146">
    <property type="term" value="F:dihydrofolate reductase activity"/>
    <property type="evidence" value="ECO:0007669"/>
    <property type="project" value="UniProtKB-EC"/>
</dbReference>
<comment type="catalytic activity">
    <reaction evidence="8">
        <text>(6S)-5,6,7,8-tetrahydrofolate + NADP(+) = 7,8-dihydrofolate + NADPH + H(+)</text>
        <dbReference type="Rhea" id="RHEA:15009"/>
        <dbReference type="ChEBI" id="CHEBI:15378"/>
        <dbReference type="ChEBI" id="CHEBI:57451"/>
        <dbReference type="ChEBI" id="CHEBI:57453"/>
        <dbReference type="ChEBI" id="CHEBI:57783"/>
        <dbReference type="ChEBI" id="CHEBI:58349"/>
        <dbReference type="EC" id="1.5.1.3"/>
    </reaction>
</comment>
<dbReference type="GO" id="GO:0046655">
    <property type="term" value="P:folic acid metabolic process"/>
    <property type="evidence" value="ECO:0007669"/>
    <property type="project" value="TreeGrafter"/>
</dbReference>
<dbReference type="FunFam" id="3.40.430.10:FF:000001">
    <property type="entry name" value="Dihydrofolate reductase"/>
    <property type="match status" value="1"/>
</dbReference>
<evidence type="ECO:0000256" key="1">
    <source>
        <dbReference type="ARBA" id="ARBA00004903"/>
    </source>
</evidence>
<dbReference type="InterPro" id="IPR001796">
    <property type="entry name" value="DHFR_dom"/>
</dbReference>
<name>A0A917K1E5_9GAMM</name>
<dbReference type="PROSITE" id="PS51330">
    <property type="entry name" value="DHFR_2"/>
    <property type="match status" value="1"/>
</dbReference>
<evidence type="ECO:0000259" key="9">
    <source>
        <dbReference type="PROSITE" id="PS51330"/>
    </source>
</evidence>
<dbReference type="EC" id="1.5.1.3" evidence="3 8"/>
<dbReference type="Pfam" id="PF00186">
    <property type="entry name" value="DHFR_1"/>
    <property type="match status" value="1"/>
</dbReference>
<dbReference type="PANTHER" id="PTHR48069:SF3">
    <property type="entry name" value="DIHYDROFOLATE REDUCTASE"/>
    <property type="match status" value="1"/>
</dbReference>
<sequence>MIISLIAAMDENRGIGKNNQLLCHLPADLKHFKALTVGKPVIMGKRTFESIGCPLPDRLNIVISHTLEKKDDVKVLRSLSEALQEVSEAEEVMIIGGERLFNETIEFADRIYLTIIHTTFEADVFFPLIDTDRWLCTESIYREKDEKNPYDLTFCTYERPA</sequence>
<dbReference type="GO" id="GO:0070401">
    <property type="term" value="F:NADP+ binding"/>
    <property type="evidence" value="ECO:0007669"/>
    <property type="project" value="UniProtKB-ARBA"/>
</dbReference>
<comment type="function">
    <text evidence="7 8">Key enzyme in folate metabolism. Catalyzes an essential reaction for de novo glycine and purine synthesis, and for DNA precursor synthesis.</text>
</comment>
<dbReference type="PIRSF" id="PIRSF000194">
    <property type="entry name" value="DHFR"/>
    <property type="match status" value="1"/>
</dbReference>
<evidence type="ECO:0000256" key="8">
    <source>
        <dbReference type="PIRNR" id="PIRNR000194"/>
    </source>
</evidence>
<evidence type="ECO:0000256" key="7">
    <source>
        <dbReference type="ARBA" id="ARBA00025067"/>
    </source>
</evidence>
<reference evidence="10" key="2">
    <citation type="submission" date="2020-09" db="EMBL/GenBank/DDBJ databases">
        <authorList>
            <person name="Sun Q."/>
            <person name="Ohkuma M."/>
        </authorList>
    </citation>
    <scope>NUCLEOTIDE SEQUENCE</scope>
    <source>
        <strain evidence="10">JCM 13919</strain>
    </source>
</reference>
<keyword evidence="11" id="KW-1185">Reference proteome</keyword>
<dbReference type="GO" id="GO:0046452">
    <property type="term" value="P:dihydrofolate metabolic process"/>
    <property type="evidence" value="ECO:0007669"/>
    <property type="project" value="TreeGrafter"/>
</dbReference>
<dbReference type="OrthoDB" id="9804315at2"/>
<comment type="pathway">
    <text evidence="1 8">Cofactor biosynthesis; tetrahydrofolate biosynthesis; 5,6,7,8-tetrahydrofolate from 7,8-dihydrofolate: step 1/1.</text>
</comment>
<dbReference type="EMBL" id="BMOB01000016">
    <property type="protein sequence ID" value="GGI93357.1"/>
    <property type="molecule type" value="Genomic_DNA"/>
</dbReference>
<evidence type="ECO:0000256" key="6">
    <source>
        <dbReference type="ARBA" id="ARBA00023002"/>
    </source>
</evidence>
<reference evidence="10" key="1">
    <citation type="journal article" date="2014" name="Int. J. Syst. Evol. Microbiol.">
        <title>Complete genome sequence of Corynebacterium casei LMG S-19264T (=DSM 44701T), isolated from a smear-ripened cheese.</title>
        <authorList>
            <consortium name="US DOE Joint Genome Institute (JGI-PGF)"/>
            <person name="Walter F."/>
            <person name="Albersmeier A."/>
            <person name="Kalinowski J."/>
            <person name="Ruckert C."/>
        </authorList>
    </citation>
    <scope>NUCLEOTIDE SEQUENCE</scope>
    <source>
        <strain evidence="10">JCM 13919</strain>
    </source>
</reference>
<dbReference type="SUPFAM" id="SSF53597">
    <property type="entry name" value="Dihydrofolate reductase-like"/>
    <property type="match status" value="1"/>
</dbReference>
<evidence type="ECO:0000256" key="4">
    <source>
        <dbReference type="ARBA" id="ARBA00022563"/>
    </source>
</evidence>
<organism evidence="10 11">
    <name type="scientific">Legionella impletisoli</name>
    <dbReference type="NCBI Taxonomy" id="343510"/>
    <lineage>
        <taxon>Bacteria</taxon>
        <taxon>Pseudomonadati</taxon>
        <taxon>Pseudomonadota</taxon>
        <taxon>Gammaproteobacteria</taxon>
        <taxon>Legionellales</taxon>
        <taxon>Legionellaceae</taxon>
        <taxon>Legionella</taxon>
    </lineage>
</organism>
<dbReference type="PANTHER" id="PTHR48069">
    <property type="entry name" value="DIHYDROFOLATE REDUCTASE"/>
    <property type="match status" value="1"/>
</dbReference>
<gene>
    <name evidence="10" type="ORF">GCM10007966_22410</name>
</gene>
<keyword evidence="5 8" id="KW-0521">NADP</keyword>
<comment type="caution">
    <text evidence="10">The sequence shown here is derived from an EMBL/GenBank/DDBJ whole genome shotgun (WGS) entry which is preliminary data.</text>
</comment>
<keyword evidence="6 8" id="KW-0560">Oxidoreductase</keyword>
<dbReference type="InterPro" id="IPR024072">
    <property type="entry name" value="DHFR-like_dom_sf"/>
</dbReference>
<evidence type="ECO:0000256" key="2">
    <source>
        <dbReference type="ARBA" id="ARBA00009539"/>
    </source>
</evidence>
<dbReference type="GO" id="GO:0006730">
    <property type="term" value="P:one-carbon metabolic process"/>
    <property type="evidence" value="ECO:0007669"/>
    <property type="project" value="UniProtKB-KW"/>
</dbReference>
<feature type="domain" description="DHFR" evidence="9">
    <location>
        <begin position="2"/>
        <end position="159"/>
    </location>
</feature>
<dbReference type="CDD" id="cd00209">
    <property type="entry name" value="DHFR"/>
    <property type="match status" value="1"/>
</dbReference>
<dbReference type="PRINTS" id="PR00070">
    <property type="entry name" value="DHFR"/>
</dbReference>
<dbReference type="InterPro" id="IPR012259">
    <property type="entry name" value="DHFR"/>
</dbReference>
<dbReference type="GO" id="GO:0005829">
    <property type="term" value="C:cytosol"/>
    <property type="evidence" value="ECO:0007669"/>
    <property type="project" value="TreeGrafter"/>
</dbReference>
<dbReference type="RefSeq" id="WP_131777465.1">
    <property type="nucleotide sequence ID" value="NZ_BMOB01000016.1"/>
</dbReference>
<protein>
    <recommendedName>
        <fullName evidence="3 8">Dihydrofolate reductase</fullName>
        <ecNumber evidence="3 8">1.5.1.3</ecNumber>
    </recommendedName>
</protein>
<comment type="similarity">
    <text evidence="2 8">Belongs to the dihydrofolate reductase family.</text>
</comment>
<evidence type="ECO:0000256" key="5">
    <source>
        <dbReference type="ARBA" id="ARBA00022857"/>
    </source>
</evidence>
<accession>A0A917K1E5</accession>
<dbReference type="AlphaFoldDB" id="A0A917K1E5"/>
<evidence type="ECO:0000313" key="11">
    <source>
        <dbReference type="Proteomes" id="UP000630149"/>
    </source>
</evidence>
<dbReference type="GO" id="GO:0046654">
    <property type="term" value="P:tetrahydrofolate biosynthetic process"/>
    <property type="evidence" value="ECO:0007669"/>
    <property type="project" value="InterPro"/>
</dbReference>
<proteinExistence type="inferred from homology"/>
<keyword evidence="4 8" id="KW-0554">One-carbon metabolism</keyword>
<evidence type="ECO:0000256" key="3">
    <source>
        <dbReference type="ARBA" id="ARBA00012856"/>
    </source>
</evidence>
<dbReference type="Gene3D" id="3.40.430.10">
    <property type="entry name" value="Dihydrofolate Reductase, subunit A"/>
    <property type="match status" value="1"/>
</dbReference>
<evidence type="ECO:0000313" key="10">
    <source>
        <dbReference type="EMBL" id="GGI93357.1"/>
    </source>
</evidence>